<protein>
    <submittedName>
        <fullName evidence="1">Uncharacterized protein</fullName>
    </submittedName>
</protein>
<sequence length="174" mass="18963">MGRRDAACQRSVDTVTAELTQLAQMRAARARLDEQELTLIERARHAGATWAQIATALGLASRQAAEQRRQRLADAAQTRHHETTSAYAPRMAAVRTAVVQLGRWIDTDRRWDTRFTRAALVRATVATALQAPPGALYALAVHILADLTGPDPRHLPPPVQQATTALRAAMSTDG</sequence>
<evidence type="ECO:0000313" key="2">
    <source>
        <dbReference type="Proteomes" id="UP000680866"/>
    </source>
</evidence>
<reference evidence="1" key="1">
    <citation type="submission" date="2020-08" db="EMBL/GenBank/DDBJ databases">
        <title>Whole genome shotgun sequence of Polymorphospora rubra NBRC 101157.</title>
        <authorList>
            <person name="Komaki H."/>
            <person name="Tamura T."/>
        </authorList>
    </citation>
    <scope>NUCLEOTIDE SEQUENCE</scope>
    <source>
        <strain evidence="1">NBRC 101157</strain>
    </source>
</reference>
<proteinExistence type="predicted"/>
<accession>A0A810NCW1</accession>
<dbReference type="AlphaFoldDB" id="A0A810NCW1"/>
<name>A0A810NCW1_9ACTN</name>
<dbReference type="EMBL" id="AP023359">
    <property type="protein sequence ID" value="BCJ69135.1"/>
    <property type="molecule type" value="Genomic_DNA"/>
</dbReference>
<gene>
    <name evidence="1" type="ORF">Prubr_61560</name>
</gene>
<dbReference type="KEGG" id="pry:Prubr_61560"/>
<evidence type="ECO:0000313" key="1">
    <source>
        <dbReference type="EMBL" id="BCJ69135.1"/>
    </source>
</evidence>
<dbReference type="Proteomes" id="UP000680866">
    <property type="component" value="Chromosome"/>
</dbReference>
<organism evidence="1 2">
    <name type="scientific">Polymorphospora rubra</name>
    <dbReference type="NCBI Taxonomy" id="338584"/>
    <lineage>
        <taxon>Bacteria</taxon>
        <taxon>Bacillati</taxon>
        <taxon>Actinomycetota</taxon>
        <taxon>Actinomycetes</taxon>
        <taxon>Micromonosporales</taxon>
        <taxon>Micromonosporaceae</taxon>
        <taxon>Polymorphospora</taxon>
    </lineage>
</organism>
<keyword evidence="2" id="KW-1185">Reference proteome</keyword>